<protein>
    <recommendedName>
        <fullName evidence="3">N-acetyltransferase</fullName>
    </recommendedName>
</protein>
<proteinExistence type="predicted"/>
<organism evidence="2">
    <name type="scientific">Methylobacterium aquaticum</name>
    <dbReference type="NCBI Taxonomy" id="270351"/>
    <lineage>
        <taxon>Bacteria</taxon>
        <taxon>Pseudomonadati</taxon>
        <taxon>Pseudomonadota</taxon>
        <taxon>Alphaproteobacteria</taxon>
        <taxon>Hyphomicrobiales</taxon>
        <taxon>Methylobacteriaceae</taxon>
        <taxon>Methylobacterium</taxon>
    </lineage>
</organism>
<dbReference type="EMBL" id="AP014705">
    <property type="protein sequence ID" value="BAQ48733.1"/>
    <property type="molecule type" value="Genomic_DNA"/>
</dbReference>
<dbReference type="Pfam" id="PF04339">
    <property type="entry name" value="FemAB_like"/>
    <property type="match status" value="1"/>
</dbReference>
<dbReference type="RefSeq" id="WP_060849934.1">
    <property type="nucleotide sequence ID" value="NZ_AP014705.1"/>
</dbReference>
<dbReference type="KEGG" id="maqu:Maq22A_1p32055"/>
<geneLocation type="plasmid" evidence="2">
    <name>pMaq22A_1p</name>
</geneLocation>
<gene>
    <name evidence="2" type="ORF">Maq22A_1p32055</name>
</gene>
<dbReference type="SUPFAM" id="SSF55729">
    <property type="entry name" value="Acyl-CoA N-acyltransferases (Nat)"/>
    <property type="match status" value="1"/>
</dbReference>
<reference evidence="2" key="1">
    <citation type="journal article" date="2015" name="Genome Announc.">
        <title>Complete Genome Sequence of Methylobacterium aquaticum Strain 22A, Isolated from Racomitrium japonicum Moss.</title>
        <authorList>
            <person name="Tani A."/>
            <person name="Ogura Y."/>
            <person name="Hayashi T."/>
            <person name="Kimbara K."/>
        </authorList>
    </citation>
    <scope>NUCLEOTIDE SEQUENCE [LARGE SCALE GENOMIC DNA]</scope>
    <source>
        <strain evidence="2">MA-22A</strain>
        <plasmid evidence="2">pMaq22A_1p</plasmid>
    </source>
</reference>
<dbReference type="AlphaFoldDB" id="A0A0C6FJT2"/>
<dbReference type="Proteomes" id="UP000061432">
    <property type="component" value="Plasmid pMaq22A_1p"/>
</dbReference>
<keyword evidence="2" id="KW-0614">Plasmid</keyword>
<dbReference type="InterPro" id="IPR007434">
    <property type="entry name" value="FemAB-like"/>
</dbReference>
<feature type="region of interest" description="Disordered" evidence="1">
    <location>
        <begin position="1"/>
        <end position="20"/>
    </location>
</feature>
<accession>A0A0C6FJT2</accession>
<dbReference type="InterPro" id="IPR016181">
    <property type="entry name" value="Acyl_CoA_acyltransferase"/>
</dbReference>
<dbReference type="OrthoDB" id="9776898at2"/>
<evidence type="ECO:0000313" key="2">
    <source>
        <dbReference type="EMBL" id="BAQ48733.1"/>
    </source>
</evidence>
<dbReference type="PANTHER" id="PTHR47017:SF1">
    <property type="entry name" value="ACYL-COA"/>
    <property type="match status" value="1"/>
</dbReference>
<dbReference type="PATRIC" id="fig|270351.10.peg.5721"/>
<evidence type="ECO:0000256" key="1">
    <source>
        <dbReference type="SAM" id="MobiDB-lite"/>
    </source>
</evidence>
<evidence type="ECO:0008006" key="3">
    <source>
        <dbReference type="Google" id="ProtNLM"/>
    </source>
</evidence>
<name>A0A0C6FJT2_9HYPH</name>
<dbReference type="PANTHER" id="PTHR47017">
    <property type="entry name" value="ACYL-COA"/>
    <property type="match status" value="1"/>
</dbReference>
<dbReference type="Gene3D" id="3.40.630.30">
    <property type="match status" value="1"/>
</dbReference>
<sequence length="410" mass="45347">METPGERCGAAEGGDTPAPGTLQVRVVQRIGEIAAADWDRCAHSAESMAGAGESHNPFVSHAFLSALEDSGCVGGRTGWVPLHVAAERDGRVIGYAPCYLKSHSQGEYVFDHGWADAFERAGGRYYPKLQVSVPFTPVTGPRFLIAPGEDADEATAALVAGLRALRRQVEASSIHATFLPEAEAERAGALGFLRRVDQQFHWDNDGYTTFDDFLGALASRKRKAIKRERRDALATGLTIEWVTGADLTEAHWDAFYRFYMDTGSRKWGRPYLNRRFFSLIGERMPERILLVMARREGQYVAGAINLIGDRALYGRNWGCIEDHPFLHFEVCYYQAIEFAIRHGLARVEAGAQGEHKLARGYRPVITHSAHDIADSGLRAAIADYLRREARHVAAAAEELDAATPFRRGED</sequence>